<dbReference type="SMART" id="SM00387">
    <property type="entry name" value="HATPase_c"/>
    <property type="match status" value="1"/>
</dbReference>
<feature type="domain" description="HAMP" evidence="13">
    <location>
        <begin position="333"/>
        <end position="385"/>
    </location>
</feature>
<evidence type="ECO:0000256" key="4">
    <source>
        <dbReference type="ARBA" id="ARBA00022679"/>
    </source>
</evidence>
<evidence type="ECO:0000256" key="5">
    <source>
        <dbReference type="ARBA" id="ARBA00022692"/>
    </source>
</evidence>
<dbReference type="InterPro" id="IPR050640">
    <property type="entry name" value="Bact_2-comp_sensor_kinase"/>
</dbReference>
<gene>
    <name evidence="14" type="ORF">PAECIP111891_05853</name>
</gene>
<keyword evidence="5 12" id="KW-0812">Transmembrane</keyword>
<dbReference type="PROSITE" id="PS50885">
    <property type="entry name" value="HAMP"/>
    <property type="match status" value="1"/>
</dbReference>
<evidence type="ECO:0000313" key="14">
    <source>
        <dbReference type="EMBL" id="CAH1225711.1"/>
    </source>
</evidence>
<keyword evidence="15" id="KW-1185">Reference proteome</keyword>
<keyword evidence="11 12" id="KW-0472">Membrane</keyword>
<dbReference type="SUPFAM" id="SSF55874">
    <property type="entry name" value="ATPase domain of HSP90 chaperone/DNA topoisomerase II/histidine kinase"/>
    <property type="match status" value="1"/>
</dbReference>
<evidence type="ECO:0000256" key="11">
    <source>
        <dbReference type="ARBA" id="ARBA00023136"/>
    </source>
</evidence>
<accession>A0ABM9CXS2</accession>
<dbReference type="CDD" id="cd06225">
    <property type="entry name" value="HAMP"/>
    <property type="match status" value="1"/>
</dbReference>
<dbReference type="InterPro" id="IPR003594">
    <property type="entry name" value="HATPase_dom"/>
</dbReference>
<protein>
    <recommendedName>
        <fullName evidence="13">HAMP domain-containing protein</fullName>
    </recommendedName>
</protein>
<feature type="transmembrane region" description="Helical" evidence="12">
    <location>
        <begin position="23"/>
        <end position="46"/>
    </location>
</feature>
<evidence type="ECO:0000256" key="6">
    <source>
        <dbReference type="ARBA" id="ARBA00022741"/>
    </source>
</evidence>
<dbReference type="EMBL" id="CAKMMW010000025">
    <property type="protein sequence ID" value="CAH1225711.1"/>
    <property type="molecule type" value="Genomic_DNA"/>
</dbReference>
<evidence type="ECO:0000256" key="9">
    <source>
        <dbReference type="ARBA" id="ARBA00022989"/>
    </source>
</evidence>
<name>A0ABM9CXS2_9BACL</name>
<evidence type="ECO:0000256" key="12">
    <source>
        <dbReference type="SAM" id="Phobius"/>
    </source>
</evidence>
<evidence type="ECO:0000256" key="3">
    <source>
        <dbReference type="ARBA" id="ARBA00022553"/>
    </source>
</evidence>
<dbReference type="SUPFAM" id="SSF158472">
    <property type="entry name" value="HAMP domain-like"/>
    <property type="match status" value="1"/>
</dbReference>
<dbReference type="Gene3D" id="3.30.565.10">
    <property type="entry name" value="Histidine kinase-like ATPase, C-terminal domain"/>
    <property type="match status" value="1"/>
</dbReference>
<evidence type="ECO:0000256" key="10">
    <source>
        <dbReference type="ARBA" id="ARBA00023012"/>
    </source>
</evidence>
<keyword evidence="6" id="KW-0547">Nucleotide-binding</keyword>
<dbReference type="InterPro" id="IPR003660">
    <property type="entry name" value="HAMP_dom"/>
</dbReference>
<sequence length="607" mass="70171">MNKLAIWSWLSRLFHSFSLKQRIWFTFVIFITVGLVATGSIAYLIASKEIQRNAMQSSQDTVNQSAQIVNERLKNIGTAVRALMFSDAFKQLMKDVQNKDNSSYYKSLTALQYVFNQVKFNDSMIDSILIATPIGDFYPTSSARNISNSFFESDMFHQFQLLKRGFWSTGHVDPFFTGKQRVLSLVAEGVSEDSYLQNESTNVYVVINVKEDDLRDLFMDNLSDPNKHYYFVDSQGADINYSERIQDNVFIQRPDFVKQLTNDSKGSFFFEDKDRNNYLVNYARLDIKEDWMIVGVQAKDKLLAKLNGIKQATMLVTIGFVLVSLLITNNLTLLLLKPLYRLQKLMKRVEENDLEVRFESAYKDEVSQVGFRFNRMLDEIKQLIADVTNRERDKRKAEIKALTAQMDPHFFYNTLNTIYCKSVLGENEDVNEMILALSNMFQLSLSGGRDLIPLADELDHVRQYLAIQQRSYENLFVCRMEVEPELNACLVPKIIIQPLIENSILHGFKDMKSGGEIQLTARTDGEWLHITVEDNGLGLIPEKLLQSMMHPTTSKHGYALRNIYTRLELYYGTEQRMEITTNEWGGARIELWLPRYETEEDFHGPTN</sequence>
<dbReference type="Proteomes" id="UP000838821">
    <property type="component" value="Unassembled WGS sequence"/>
</dbReference>
<feature type="transmembrane region" description="Helical" evidence="12">
    <location>
        <begin position="312"/>
        <end position="336"/>
    </location>
</feature>
<keyword evidence="4" id="KW-0808">Transferase</keyword>
<dbReference type="InterPro" id="IPR036890">
    <property type="entry name" value="HATPase_C_sf"/>
</dbReference>
<keyword evidence="2" id="KW-1003">Cell membrane</keyword>
<dbReference type="PANTHER" id="PTHR34220">
    <property type="entry name" value="SENSOR HISTIDINE KINASE YPDA"/>
    <property type="match status" value="1"/>
</dbReference>
<dbReference type="RefSeq" id="WP_236291965.1">
    <property type="nucleotide sequence ID" value="NZ_CAKMMW010000025.1"/>
</dbReference>
<evidence type="ECO:0000256" key="7">
    <source>
        <dbReference type="ARBA" id="ARBA00022777"/>
    </source>
</evidence>
<dbReference type="InterPro" id="IPR010559">
    <property type="entry name" value="Sig_transdc_His_kin_internal"/>
</dbReference>
<evidence type="ECO:0000313" key="15">
    <source>
        <dbReference type="Proteomes" id="UP000838821"/>
    </source>
</evidence>
<comment type="caution">
    <text evidence="14">The sequence shown here is derived from an EMBL/GenBank/DDBJ whole genome shotgun (WGS) entry which is preliminary data.</text>
</comment>
<dbReference type="Pfam" id="PF00672">
    <property type="entry name" value="HAMP"/>
    <property type="match status" value="1"/>
</dbReference>
<dbReference type="SMART" id="SM00304">
    <property type="entry name" value="HAMP"/>
    <property type="match status" value="1"/>
</dbReference>
<evidence type="ECO:0000256" key="2">
    <source>
        <dbReference type="ARBA" id="ARBA00022475"/>
    </source>
</evidence>
<proteinExistence type="predicted"/>
<evidence type="ECO:0000259" key="13">
    <source>
        <dbReference type="PROSITE" id="PS50885"/>
    </source>
</evidence>
<keyword evidence="10" id="KW-0902">Two-component regulatory system</keyword>
<evidence type="ECO:0000256" key="8">
    <source>
        <dbReference type="ARBA" id="ARBA00022840"/>
    </source>
</evidence>
<dbReference type="Pfam" id="PF06580">
    <property type="entry name" value="His_kinase"/>
    <property type="match status" value="1"/>
</dbReference>
<keyword evidence="9 12" id="KW-1133">Transmembrane helix</keyword>
<keyword evidence="8" id="KW-0067">ATP-binding</keyword>
<comment type="subcellular location">
    <subcellularLocation>
        <location evidence="1">Cell membrane</location>
        <topology evidence="1">Multi-pass membrane protein</topology>
    </subcellularLocation>
</comment>
<organism evidence="14 15">
    <name type="scientific">Paenibacillus allorhizoplanae</name>
    <dbReference type="NCBI Taxonomy" id="2905648"/>
    <lineage>
        <taxon>Bacteria</taxon>
        <taxon>Bacillati</taxon>
        <taxon>Bacillota</taxon>
        <taxon>Bacilli</taxon>
        <taxon>Bacillales</taxon>
        <taxon>Paenibacillaceae</taxon>
        <taxon>Paenibacillus</taxon>
    </lineage>
</organism>
<evidence type="ECO:0000256" key="1">
    <source>
        <dbReference type="ARBA" id="ARBA00004651"/>
    </source>
</evidence>
<dbReference type="PANTHER" id="PTHR34220:SF11">
    <property type="entry name" value="SENSOR PROTEIN KINASE HPTS"/>
    <property type="match status" value="1"/>
</dbReference>
<keyword evidence="3" id="KW-0597">Phosphoprotein</keyword>
<dbReference type="Pfam" id="PF02518">
    <property type="entry name" value="HATPase_c"/>
    <property type="match status" value="1"/>
</dbReference>
<dbReference type="Gene3D" id="6.10.340.10">
    <property type="match status" value="1"/>
</dbReference>
<keyword evidence="7" id="KW-0418">Kinase</keyword>
<reference evidence="14" key="1">
    <citation type="submission" date="2022-01" db="EMBL/GenBank/DDBJ databases">
        <authorList>
            <person name="Criscuolo A."/>
        </authorList>
    </citation>
    <scope>NUCLEOTIDE SEQUENCE</scope>
    <source>
        <strain evidence="14">CIP111891</strain>
    </source>
</reference>